<feature type="domain" description="RNA polymerase sigma-70" evidence="1">
    <location>
        <begin position="37"/>
        <end position="63"/>
    </location>
</feature>
<dbReference type="GO" id="GO:0006352">
    <property type="term" value="P:DNA-templated transcription initiation"/>
    <property type="evidence" value="ECO:0007669"/>
    <property type="project" value="InterPro"/>
</dbReference>
<dbReference type="AlphaFoldDB" id="A0A1W1E7H9"/>
<dbReference type="GO" id="GO:0003700">
    <property type="term" value="F:DNA-binding transcription factor activity"/>
    <property type="evidence" value="ECO:0007669"/>
    <property type="project" value="InterPro"/>
</dbReference>
<gene>
    <name evidence="2" type="ORF">MNB_SV-4-1455</name>
</gene>
<dbReference type="EMBL" id="FPIB01000002">
    <property type="protein sequence ID" value="SFV89716.1"/>
    <property type="molecule type" value="Genomic_DNA"/>
</dbReference>
<evidence type="ECO:0000259" key="1">
    <source>
        <dbReference type="PROSITE" id="PS00716"/>
    </source>
</evidence>
<reference evidence="2" key="1">
    <citation type="submission" date="2016-10" db="EMBL/GenBank/DDBJ databases">
        <authorList>
            <person name="de Groot N.N."/>
        </authorList>
    </citation>
    <scope>NUCLEOTIDE SEQUENCE</scope>
</reference>
<evidence type="ECO:0000313" key="2">
    <source>
        <dbReference type="EMBL" id="SFV89716.1"/>
    </source>
</evidence>
<dbReference type="PROSITE" id="PS00716">
    <property type="entry name" value="SIGMA70_2"/>
    <property type="match status" value="1"/>
</dbReference>
<protein>
    <recommendedName>
        <fullName evidence="1">RNA polymerase sigma-70 domain-containing protein</fullName>
    </recommendedName>
</protein>
<dbReference type="SUPFAM" id="SSF88659">
    <property type="entry name" value="Sigma3 and sigma4 domains of RNA polymerase sigma factors"/>
    <property type="match status" value="1"/>
</dbReference>
<dbReference type="InterPro" id="IPR036388">
    <property type="entry name" value="WH-like_DNA-bd_sf"/>
</dbReference>
<name>A0A1W1E7H9_9ZZZZ</name>
<proteinExistence type="predicted"/>
<sequence>MPKETKVLVDEIYITPAIKEMHLSSESIDEILKSDLSLEEIGMALGVSKERMVQIEKIVLQRLDLQYMRKDEVNRMKD</sequence>
<accession>A0A1W1E7H9</accession>
<dbReference type="InterPro" id="IPR000943">
    <property type="entry name" value="RNA_pol_sigma70"/>
</dbReference>
<dbReference type="InterPro" id="IPR013324">
    <property type="entry name" value="RNA_pol_sigma_r3/r4-like"/>
</dbReference>
<dbReference type="Gene3D" id="1.10.10.10">
    <property type="entry name" value="Winged helix-like DNA-binding domain superfamily/Winged helix DNA-binding domain"/>
    <property type="match status" value="1"/>
</dbReference>
<organism evidence="2">
    <name type="scientific">hydrothermal vent metagenome</name>
    <dbReference type="NCBI Taxonomy" id="652676"/>
    <lineage>
        <taxon>unclassified sequences</taxon>
        <taxon>metagenomes</taxon>
        <taxon>ecological metagenomes</taxon>
    </lineage>
</organism>